<reference evidence="1" key="1">
    <citation type="submission" date="2013-04" db="EMBL/GenBank/DDBJ databases">
        <authorList>
            <person name="Qu J."/>
            <person name="Murali S.C."/>
            <person name="Bandaranaike D."/>
            <person name="Bellair M."/>
            <person name="Blankenburg K."/>
            <person name="Chao H."/>
            <person name="Dinh H."/>
            <person name="Doddapaneni H."/>
            <person name="Downs B."/>
            <person name="Dugan-Rocha S."/>
            <person name="Elkadiri S."/>
            <person name="Gnanaolivu R.D."/>
            <person name="Hernandez B."/>
            <person name="Javaid M."/>
            <person name="Jayaseelan J.C."/>
            <person name="Lee S."/>
            <person name="Li M."/>
            <person name="Ming W."/>
            <person name="Munidasa M."/>
            <person name="Muniz J."/>
            <person name="Nguyen L."/>
            <person name="Ongeri F."/>
            <person name="Osuji N."/>
            <person name="Pu L.-L."/>
            <person name="Puazo M."/>
            <person name="Qu C."/>
            <person name="Quiroz J."/>
            <person name="Raj R."/>
            <person name="Weissenberger G."/>
            <person name="Xin Y."/>
            <person name="Zou X."/>
            <person name="Han Y."/>
            <person name="Richards S."/>
            <person name="Worley K."/>
            <person name="Muzny D."/>
            <person name="Gibbs R."/>
        </authorList>
    </citation>
    <scope>NUCLEOTIDE SEQUENCE</scope>
    <source>
        <strain evidence="1">Sampled in the wild</strain>
    </source>
</reference>
<comment type="caution">
    <text evidence="1">The sequence shown here is derived from an EMBL/GenBank/DDBJ whole genome shotgun (WGS) entry which is preliminary data.</text>
</comment>
<proteinExistence type="predicted"/>
<reference evidence="1" key="2">
    <citation type="submission" date="2017-10" db="EMBL/GenBank/DDBJ databases">
        <title>Ladona fulva Genome sequencing and assembly.</title>
        <authorList>
            <person name="Murali S."/>
            <person name="Richards S."/>
            <person name="Bandaranaike D."/>
            <person name="Bellair M."/>
            <person name="Blankenburg K."/>
            <person name="Chao H."/>
            <person name="Dinh H."/>
            <person name="Doddapaneni H."/>
            <person name="Dugan-Rocha S."/>
            <person name="Elkadiri S."/>
            <person name="Gnanaolivu R."/>
            <person name="Hernandez B."/>
            <person name="Skinner E."/>
            <person name="Javaid M."/>
            <person name="Lee S."/>
            <person name="Li M."/>
            <person name="Ming W."/>
            <person name="Munidasa M."/>
            <person name="Muniz J."/>
            <person name="Nguyen L."/>
            <person name="Hughes D."/>
            <person name="Osuji N."/>
            <person name="Pu L.-L."/>
            <person name="Puazo M."/>
            <person name="Qu C."/>
            <person name="Quiroz J."/>
            <person name="Raj R."/>
            <person name="Weissenberger G."/>
            <person name="Xin Y."/>
            <person name="Zou X."/>
            <person name="Han Y."/>
            <person name="Worley K."/>
            <person name="Muzny D."/>
            <person name="Gibbs R."/>
        </authorList>
    </citation>
    <scope>NUCLEOTIDE SEQUENCE</scope>
    <source>
        <strain evidence="1">Sampled in the wild</strain>
    </source>
</reference>
<protein>
    <submittedName>
        <fullName evidence="1">Uncharacterized protein</fullName>
    </submittedName>
</protein>
<name>A0A8K0KP10_LADFU</name>
<accession>A0A8K0KP10</accession>
<dbReference type="SUPFAM" id="SSF55961">
    <property type="entry name" value="Bet v1-like"/>
    <property type="match status" value="1"/>
</dbReference>
<evidence type="ECO:0000313" key="1">
    <source>
        <dbReference type="EMBL" id="KAG8238345.1"/>
    </source>
</evidence>
<gene>
    <name evidence="1" type="ORF">J437_LFUL018281</name>
</gene>
<keyword evidence="2" id="KW-1185">Reference proteome</keyword>
<sequence>MVYHADPMVVWEYVADFSNMKQLNPTIINFDIISEKGNYDHWEYITEYTEHLSQLPFIKNNNEGHFIIKPDGNEYLILSHHKTCFFSYFCVKSDSEFRFSIDSGKTNCTELVTYECPSLLTSFCRKEVTFQRQAIKANLQQHFSRFNS</sequence>
<evidence type="ECO:0000313" key="2">
    <source>
        <dbReference type="Proteomes" id="UP000792457"/>
    </source>
</evidence>
<dbReference type="AlphaFoldDB" id="A0A8K0KP10"/>
<dbReference type="Proteomes" id="UP000792457">
    <property type="component" value="Unassembled WGS sequence"/>
</dbReference>
<dbReference type="EMBL" id="KZ309338">
    <property type="protein sequence ID" value="KAG8238345.1"/>
    <property type="molecule type" value="Genomic_DNA"/>
</dbReference>
<organism evidence="1 2">
    <name type="scientific">Ladona fulva</name>
    <name type="common">Scarce chaser dragonfly</name>
    <name type="synonym">Libellula fulva</name>
    <dbReference type="NCBI Taxonomy" id="123851"/>
    <lineage>
        <taxon>Eukaryota</taxon>
        <taxon>Metazoa</taxon>
        <taxon>Ecdysozoa</taxon>
        <taxon>Arthropoda</taxon>
        <taxon>Hexapoda</taxon>
        <taxon>Insecta</taxon>
        <taxon>Pterygota</taxon>
        <taxon>Palaeoptera</taxon>
        <taxon>Odonata</taxon>
        <taxon>Epiprocta</taxon>
        <taxon>Anisoptera</taxon>
        <taxon>Libelluloidea</taxon>
        <taxon>Libellulidae</taxon>
        <taxon>Ladona</taxon>
    </lineage>
</organism>
<dbReference type="OrthoDB" id="6578546at2759"/>